<accession>A0A8H9M052</accession>
<keyword evidence="3" id="KW-1185">Reference proteome</keyword>
<name>A0A8H9M052_9GAMM</name>
<evidence type="ECO:0000256" key="1">
    <source>
        <dbReference type="SAM" id="MobiDB-lite"/>
    </source>
</evidence>
<comment type="caution">
    <text evidence="2">The sequence shown here is derived from an EMBL/GenBank/DDBJ whole genome shotgun (WGS) entry which is preliminary data.</text>
</comment>
<dbReference type="EMBL" id="BMXN01000005">
    <property type="protein sequence ID" value="GGW22940.1"/>
    <property type="molecule type" value="Genomic_DNA"/>
</dbReference>
<feature type="region of interest" description="Disordered" evidence="1">
    <location>
        <begin position="134"/>
        <end position="153"/>
    </location>
</feature>
<gene>
    <name evidence="2" type="ORF">GCM10007157_12600</name>
</gene>
<organism evidence="2 3">
    <name type="scientific">Vreelandella hamiltonii</name>
    <dbReference type="NCBI Taxonomy" id="502829"/>
    <lineage>
        <taxon>Bacteria</taxon>
        <taxon>Pseudomonadati</taxon>
        <taxon>Pseudomonadota</taxon>
        <taxon>Gammaproteobacteria</taxon>
        <taxon>Oceanospirillales</taxon>
        <taxon>Halomonadaceae</taxon>
        <taxon>Vreelandella</taxon>
    </lineage>
</organism>
<reference evidence="3" key="1">
    <citation type="journal article" date="2019" name="Int. J. Syst. Evol. Microbiol.">
        <title>The Global Catalogue of Microorganisms (GCM) 10K type strain sequencing project: providing services to taxonomists for standard genome sequencing and annotation.</title>
        <authorList>
            <consortium name="The Broad Institute Genomics Platform"/>
            <consortium name="The Broad Institute Genome Sequencing Center for Infectious Disease"/>
            <person name="Wu L."/>
            <person name="Ma J."/>
        </authorList>
    </citation>
    <scope>NUCLEOTIDE SEQUENCE [LARGE SCALE GENOMIC DNA]</scope>
    <source>
        <strain evidence="3">KCTC 22154</strain>
    </source>
</reference>
<evidence type="ECO:0000313" key="3">
    <source>
        <dbReference type="Proteomes" id="UP000623776"/>
    </source>
</evidence>
<dbReference type="AlphaFoldDB" id="A0A8H9M052"/>
<evidence type="ECO:0000313" key="2">
    <source>
        <dbReference type="EMBL" id="GGW22940.1"/>
    </source>
</evidence>
<dbReference type="RefSeq" id="WP_189463083.1">
    <property type="nucleotide sequence ID" value="NZ_BMXN01000005.1"/>
</dbReference>
<sequence length="153" mass="16591">MKTTARRHRSDSAKAAIAAAQAAAMEPIAPPACVRLRDSDRPVWAAIVTARARDTWTDADLILAGQLARTYGDIAQLEELIDQQGMILGDQVNPACTLLDKMSRRALAMARQLKIDTISVVGKSQDINKSAALERDARQGVDDDDGLIPRTLQ</sequence>
<dbReference type="Proteomes" id="UP000623776">
    <property type="component" value="Unassembled WGS sequence"/>
</dbReference>
<proteinExistence type="predicted"/>
<protein>
    <recommendedName>
        <fullName evidence="4">TerS protein</fullName>
    </recommendedName>
</protein>
<evidence type="ECO:0008006" key="4">
    <source>
        <dbReference type="Google" id="ProtNLM"/>
    </source>
</evidence>